<dbReference type="EMBL" id="FQZT01000007">
    <property type="protein sequence ID" value="SHJ35119.1"/>
    <property type="molecule type" value="Genomic_DNA"/>
</dbReference>
<keyword evidence="4" id="KW-0479">Metal-binding</keyword>
<dbReference type="CDD" id="cd00056">
    <property type="entry name" value="ENDO3c"/>
    <property type="match status" value="1"/>
</dbReference>
<dbReference type="GO" id="GO:0019104">
    <property type="term" value="F:DNA N-glycosylase activity"/>
    <property type="evidence" value="ECO:0007669"/>
    <property type="project" value="UniProtKB-ARBA"/>
</dbReference>
<keyword evidence="7" id="KW-0408">Iron</keyword>
<name>A0A1M6IL40_MALRU</name>
<keyword evidence="3" id="KW-0004">4Fe-4S</keyword>
<comment type="cofactor">
    <cofactor evidence="1">
        <name>[4Fe-4S] cluster</name>
        <dbReference type="ChEBI" id="CHEBI:49883"/>
    </cofactor>
</comment>
<evidence type="ECO:0000256" key="1">
    <source>
        <dbReference type="ARBA" id="ARBA00001966"/>
    </source>
</evidence>
<evidence type="ECO:0000313" key="13">
    <source>
        <dbReference type="EMBL" id="SHJ35119.1"/>
    </source>
</evidence>
<protein>
    <submittedName>
        <fullName evidence="13">DNA-3-methyladenine glycosylase III</fullName>
    </submittedName>
</protein>
<evidence type="ECO:0000256" key="9">
    <source>
        <dbReference type="ARBA" id="ARBA00023204"/>
    </source>
</evidence>
<keyword evidence="8" id="KW-0411">Iron-sulfur</keyword>
<dbReference type="SMART" id="SM00278">
    <property type="entry name" value="HhH1"/>
    <property type="match status" value="1"/>
</dbReference>
<dbReference type="PANTHER" id="PTHR10359">
    <property type="entry name" value="A/G-SPECIFIC ADENINE GLYCOSYLASE/ENDONUCLEASE III"/>
    <property type="match status" value="1"/>
</dbReference>
<dbReference type="OrthoDB" id="9802365at2"/>
<feature type="domain" description="Helix-hairpin-helix DNA-binding motif class 1" evidence="11">
    <location>
        <begin position="115"/>
        <end position="134"/>
    </location>
</feature>
<sequence length="218" mass="24923">MLDLKSVYQRLFDYYGPRHWWPADTPFEMAVGAILTQNTNWKNVEQAIGNLKQANVLDCHSVAGLPVARLEEFIRPSGFFRQKAERLRLFSQHLLDHHQGSLDILLQQPLNLAREELLSLKGVGPETADSILLYAGDLPSFVVDAYTGRLFSRLGVLHGKEKYAEIRDFFMANLPENSELYNEFHALIVMQCKEHCRKKPLCETCPLADDCAHQQQNP</sequence>
<dbReference type="PANTHER" id="PTHR10359:SF19">
    <property type="entry name" value="DNA REPAIR GLYCOSYLASE MJ1434-RELATED"/>
    <property type="match status" value="1"/>
</dbReference>
<dbReference type="PIRSF" id="PIRSF001435">
    <property type="entry name" value="Nth"/>
    <property type="match status" value="1"/>
</dbReference>
<dbReference type="InterPro" id="IPR000445">
    <property type="entry name" value="HhH_motif"/>
</dbReference>
<dbReference type="AlphaFoldDB" id="A0A1M6IL40"/>
<dbReference type="Proteomes" id="UP000184171">
    <property type="component" value="Unassembled WGS sequence"/>
</dbReference>
<dbReference type="RefSeq" id="WP_072908734.1">
    <property type="nucleotide sequence ID" value="NZ_FQZT01000007.1"/>
</dbReference>
<dbReference type="InterPro" id="IPR003265">
    <property type="entry name" value="HhH-GPD_domain"/>
</dbReference>
<dbReference type="SUPFAM" id="SSF48150">
    <property type="entry name" value="DNA-glycosylase"/>
    <property type="match status" value="1"/>
</dbReference>
<evidence type="ECO:0000256" key="3">
    <source>
        <dbReference type="ARBA" id="ARBA00022485"/>
    </source>
</evidence>
<keyword evidence="10" id="KW-0326">Glycosidase</keyword>
<dbReference type="InterPro" id="IPR003651">
    <property type="entry name" value="Endonuclease3_FeS-loop_motif"/>
</dbReference>
<gene>
    <name evidence="13" type="ORF">SAMN02745165_02151</name>
</gene>
<evidence type="ECO:0000313" key="14">
    <source>
        <dbReference type="Proteomes" id="UP000184171"/>
    </source>
</evidence>
<keyword evidence="6" id="KW-0378">Hydrolase</keyword>
<accession>A0A1M6IL40</accession>
<keyword evidence="5" id="KW-0227">DNA damage</keyword>
<evidence type="ECO:0000256" key="6">
    <source>
        <dbReference type="ARBA" id="ARBA00022801"/>
    </source>
</evidence>
<evidence type="ECO:0000259" key="11">
    <source>
        <dbReference type="SMART" id="SM00278"/>
    </source>
</evidence>
<evidence type="ECO:0000256" key="10">
    <source>
        <dbReference type="ARBA" id="ARBA00023295"/>
    </source>
</evidence>
<dbReference type="Gene3D" id="1.10.1670.10">
    <property type="entry name" value="Helix-hairpin-Helix base-excision DNA repair enzymes (C-terminal)"/>
    <property type="match status" value="1"/>
</dbReference>
<evidence type="ECO:0000256" key="7">
    <source>
        <dbReference type="ARBA" id="ARBA00023004"/>
    </source>
</evidence>
<evidence type="ECO:0000256" key="5">
    <source>
        <dbReference type="ARBA" id="ARBA00022763"/>
    </source>
</evidence>
<dbReference type="Gene3D" id="1.10.340.30">
    <property type="entry name" value="Hypothetical protein, domain 2"/>
    <property type="match status" value="1"/>
</dbReference>
<dbReference type="Pfam" id="PF00730">
    <property type="entry name" value="HhH-GPD"/>
    <property type="match status" value="1"/>
</dbReference>
<proteinExistence type="inferred from homology"/>
<dbReference type="GO" id="GO:0046872">
    <property type="term" value="F:metal ion binding"/>
    <property type="evidence" value="ECO:0007669"/>
    <property type="project" value="UniProtKB-KW"/>
</dbReference>
<evidence type="ECO:0000259" key="12">
    <source>
        <dbReference type="SMART" id="SM00478"/>
    </source>
</evidence>
<feature type="domain" description="HhH-GPD" evidence="12">
    <location>
        <begin position="35"/>
        <end position="194"/>
    </location>
</feature>
<dbReference type="InterPro" id="IPR003583">
    <property type="entry name" value="Hlx-hairpin-Hlx_DNA-bd_motif"/>
</dbReference>
<evidence type="ECO:0000256" key="2">
    <source>
        <dbReference type="ARBA" id="ARBA00008343"/>
    </source>
</evidence>
<dbReference type="Pfam" id="PF00633">
    <property type="entry name" value="HHH"/>
    <property type="match status" value="1"/>
</dbReference>
<dbReference type="InterPro" id="IPR011257">
    <property type="entry name" value="DNA_glycosylase"/>
</dbReference>
<evidence type="ECO:0000256" key="8">
    <source>
        <dbReference type="ARBA" id="ARBA00023014"/>
    </source>
</evidence>
<dbReference type="SMART" id="SM00478">
    <property type="entry name" value="ENDO3c"/>
    <property type="match status" value="1"/>
</dbReference>
<organism evidence="13 14">
    <name type="scientific">Malonomonas rubra DSM 5091</name>
    <dbReference type="NCBI Taxonomy" id="1122189"/>
    <lineage>
        <taxon>Bacteria</taxon>
        <taxon>Pseudomonadati</taxon>
        <taxon>Thermodesulfobacteriota</taxon>
        <taxon>Desulfuromonadia</taxon>
        <taxon>Desulfuromonadales</taxon>
        <taxon>Geopsychrobacteraceae</taxon>
        <taxon>Malonomonas</taxon>
    </lineage>
</organism>
<keyword evidence="14" id="KW-1185">Reference proteome</keyword>
<comment type="similarity">
    <text evidence="2">Belongs to the Nth/MutY family.</text>
</comment>
<evidence type="ECO:0000256" key="4">
    <source>
        <dbReference type="ARBA" id="ARBA00022723"/>
    </source>
</evidence>
<dbReference type="GO" id="GO:0051539">
    <property type="term" value="F:4 iron, 4 sulfur cluster binding"/>
    <property type="evidence" value="ECO:0007669"/>
    <property type="project" value="UniProtKB-KW"/>
</dbReference>
<reference evidence="13 14" key="1">
    <citation type="submission" date="2016-11" db="EMBL/GenBank/DDBJ databases">
        <authorList>
            <person name="Jaros S."/>
            <person name="Januszkiewicz K."/>
            <person name="Wedrychowicz H."/>
        </authorList>
    </citation>
    <scope>NUCLEOTIDE SEQUENCE [LARGE SCALE GENOMIC DNA]</scope>
    <source>
        <strain evidence="13 14">DSM 5091</strain>
    </source>
</reference>
<dbReference type="Pfam" id="PF10576">
    <property type="entry name" value="EndIII_4Fe-2S"/>
    <property type="match status" value="1"/>
</dbReference>
<dbReference type="GO" id="GO:0003677">
    <property type="term" value="F:DNA binding"/>
    <property type="evidence" value="ECO:0007669"/>
    <property type="project" value="InterPro"/>
</dbReference>
<dbReference type="STRING" id="1122189.SAMN02745165_02151"/>
<dbReference type="InterPro" id="IPR023170">
    <property type="entry name" value="HhH_base_excis_C"/>
</dbReference>
<keyword evidence="9" id="KW-0234">DNA repair</keyword>
<dbReference type="GO" id="GO:0006284">
    <property type="term" value="P:base-excision repair"/>
    <property type="evidence" value="ECO:0007669"/>
    <property type="project" value="InterPro"/>
</dbReference>